<dbReference type="GO" id="GO:0070971">
    <property type="term" value="C:endoplasmic reticulum exit site"/>
    <property type="evidence" value="ECO:0007669"/>
    <property type="project" value="TreeGrafter"/>
</dbReference>
<evidence type="ECO:0000259" key="7">
    <source>
        <dbReference type="Pfam" id="PF12931"/>
    </source>
</evidence>
<evidence type="ECO:0000256" key="4">
    <source>
        <dbReference type="ARBA" id="ARBA00022824"/>
    </source>
</evidence>
<feature type="compositionally biased region" description="Polar residues" evidence="6">
    <location>
        <begin position="495"/>
        <end position="505"/>
    </location>
</feature>
<dbReference type="GO" id="GO:0016192">
    <property type="term" value="P:vesicle-mediated transport"/>
    <property type="evidence" value="ECO:0007669"/>
    <property type="project" value="UniProtKB-KW"/>
</dbReference>
<feature type="region of interest" description="Disordered" evidence="6">
    <location>
        <begin position="155"/>
        <end position="193"/>
    </location>
</feature>
<organism evidence="8 9">
    <name type="scientific">Danaus chrysippus</name>
    <name type="common">African queen</name>
    <dbReference type="NCBI Taxonomy" id="151541"/>
    <lineage>
        <taxon>Eukaryota</taxon>
        <taxon>Metazoa</taxon>
        <taxon>Ecdysozoa</taxon>
        <taxon>Arthropoda</taxon>
        <taxon>Hexapoda</taxon>
        <taxon>Insecta</taxon>
        <taxon>Pterygota</taxon>
        <taxon>Neoptera</taxon>
        <taxon>Endopterygota</taxon>
        <taxon>Lepidoptera</taxon>
        <taxon>Glossata</taxon>
        <taxon>Ditrysia</taxon>
        <taxon>Papilionoidea</taxon>
        <taxon>Nymphalidae</taxon>
        <taxon>Danainae</taxon>
        <taxon>Danaini</taxon>
        <taxon>Danaina</taxon>
        <taxon>Danaus</taxon>
        <taxon>Anosia</taxon>
    </lineage>
</organism>
<evidence type="ECO:0000256" key="1">
    <source>
        <dbReference type="ARBA" id="ARBA00004240"/>
    </source>
</evidence>
<feature type="domain" description="Sec16 Sec23-binding" evidence="7">
    <location>
        <begin position="204"/>
        <end position="328"/>
    </location>
</feature>
<feature type="region of interest" description="Disordered" evidence="6">
    <location>
        <begin position="555"/>
        <end position="640"/>
    </location>
</feature>
<feature type="region of interest" description="Disordered" evidence="6">
    <location>
        <begin position="422"/>
        <end position="457"/>
    </location>
</feature>
<feature type="compositionally biased region" description="Basic and acidic residues" evidence="6">
    <location>
        <begin position="746"/>
        <end position="759"/>
    </location>
</feature>
<feature type="compositionally biased region" description="Basic and acidic residues" evidence="6">
    <location>
        <begin position="179"/>
        <end position="193"/>
    </location>
</feature>
<dbReference type="PANTHER" id="PTHR13402">
    <property type="entry name" value="RGPR-RELATED"/>
    <property type="match status" value="1"/>
</dbReference>
<dbReference type="OrthoDB" id="8918678at2759"/>
<dbReference type="PANTHER" id="PTHR13402:SF6">
    <property type="entry name" value="SECRETORY 16, ISOFORM I"/>
    <property type="match status" value="1"/>
</dbReference>
<proteinExistence type="inferred from homology"/>
<gene>
    <name evidence="8" type="ORF">DCHRY22_LOCUS11248</name>
</gene>
<dbReference type="Pfam" id="PF12931">
    <property type="entry name" value="TPR_Sec16"/>
    <property type="match status" value="2"/>
</dbReference>
<feature type="region of interest" description="Disordered" evidence="6">
    <location>
        <begin position="736"/>
        <end position="763"/>
    </location>
</feature>
<dbReference type="InterPro" id="IPR024298">
    <property type="entry name" value="Sec16_Sec23-bd"/>
</dbReference>
<dbReference type="GO" id="GO:0007030">
    <property type="term" value="P:Golgi organization"/>
    <property type="evidence" value="ECO:0007669"/>
    <property type="project" value="TreeGrafter"/>
</dbReference>
<dbReference type="GO" id="GO:0070973">
    <property type="term" value="P:protein localization to endoplasmic reticulum exit site"/>
    <property type="evidence" value="ECO:0007669"/>
    <property type="project" value="TreeGrafter"/>
</dbReference>
<keyword evidence="3" id="KW-0813">Transport</keyword>
<keyword evidence="9" id="KW-1185">Reference proteome</keyword>
<dbReference type="EMBL" id="CAKASE010000074">
    <property type="protein sequence ID" value="CAG9575325.1"/>
    <property type="molecule type" value="Genomic_DNA"/>
</dbReference>
<feature type="compositionally biased region" description="Low complexity" evidence="6">
    <location>
        <begin position="433"/>
        <end position="450"/>
    </location>
</feature>
<comment type="caution">
    <text evidence="8">The sequence shown here is derived from an EMBL/GenBank/DDBJ whole genome shotgun (WGS) entry which is preliminary data.</text>
</comment>
<evidence type="ECO:0000256" key="2">
    <source>
        <dbReference type="ARBA" id="ARBA00005927"/>
    </source>
</evidence>
<sequence>MFVVGRELTTDMSLNLQLEESTVRSERMTPLKFSTAHVKCSVGARSLAVCRGREPRVQLLPLTALTRDPLRDHMDGYPGPLVRGVTHKKSVVEYCERRAREAGAGAGEGAAGGDSTGAVLLWDLLALLLRQNGVVVGSDVAELLMKNTRAFEYKEPTSENTDCGSSLAEDGEGNASTTEELHPLVSEEQKKPAVSEKEALDKFREYLIYGNRQEALEWAMQCGLWAHALQLSWAGDRRARAAVSARFVAALGASDPLHSLYAALAGRAPPALACVSDARWGDWRPHAAILLSNTSARPDHDRRNLTQLGDTLHGRGLIYSAQFCYLSAGVPFGVHPLAPLSARPASSAAPPRLQERVLDQLVVYKLLLATRLTDAGEAERALRYVEQAARALTAGPRGDDTRALAHAVATLADRLKYFDPALHDEPEGGGEAAGESAAGTVAGVAGSGSEEASPRHQQWLTDVTELASRLTVSGHDQPPGVSGVPTSLYMVSCPQMESSQNSSPQHGAELMTREHEHTQYSWNDQTLQQQPDMVPQQYPEPVPEAADYAAQYYRQQQQQLQEVEQQQQYEPAPYGDYDDQPAPYGDSYWQNDTHYGYNDSAGPPAGLRRRRPRARSPPHPDPAPNETNERLPLEDGQGSSPAHVAELLRRAAVPARWRPRLGAVVGHTVENWARRAARERSTRPLVFGGTYPIDEPEDCAPSYQQVEHRRRLRDTVERSVRRFEAALASRGGGRGLVRTFDIDEPLGPREERPPQDPDSRVYLAGPQTYDIDEPVMYM</sequence>
<feature type="compositionally biased region" description="Basic residues" evidence="6">
    <location>
        <begin position="607"/>
        <end position="616"/>
    </location>
</feature>
<evidence type="ECO:0000256" key="5">
    <source>
        <dbReference type="ARBA" id="ARBA00022892"/>
    </source>
</evidence>
<evidence type="ECO:0000313" key="9">
    <source>
        <dbReference type="Proteomes" id="UP000789524"/>
    </source>
</evidence>
<accession>A0A8J2W7Q4</accession>
<name>A0A8J2W7Q4_9NEOP</name>
<feature type="compositionally biased region" description="Low complexity" evidence="6">
    <location>
        <begin position="555"/>
        <end position="570"/>
    </location>
</feature>
<keyword evidence="5" id="KW-0931">ER-Golgi transport</keyword>
<protein>
    <submittedName>
        <fullName evidence="8">(African queen) hypothetical protein</fullName>
    </submittedName>
</protein>
<feature type="domain" description="Sec16 Sec23-binding" evidence="7">
    <location>
        <begin position="354"/>
        <end position="416"/>
    </location>
</feature>
<dbReference type="AlphaFoldDB" id="A0A8J2W7Q4"/>
<feature type="region of interest" description="Disordered" evidence="6">
    <location>
        <begin position="495"/>
        <end position="518"/>
    </location>
</feature>
<dbReference type="CDD" id="cd09233">
    <property type="entry name" value="ACE1-Sec16-like"/>
    <property type="match status" value="1"/>
</dbReference>
<evidence type="ECO:0000313" key="8">
    <source>
        <dbReference type="EMBL" id="CAG9575325.1"/>
    </source>
</evidence>
<dbReference type="GO" id="GO:0012507">
    <property type="term" value="C:ER to Golgi transport vesicle membrane"/>
    <property type="evidence" value="ECO:0007669"/>
    <property type="project" value="TreeGrafter"/>
</dbReference>
<comment type="subcellular location">
    <subcellularLocation>
        <location evidence="1">Endoplasmic reticulum</location>
    </subcellularLocation>
</comment>
<keyword evidence="4" id="KW-0256">Endoplasmic reticulum</keyword>
<comment type="similarity">
    <text evidence="2">Belongs to the SEC16 family.</text>
</comment>
<dbReference type="Proteomes" id="UP000789524">
    <property type="component" value="Unassembled WGS sequence"/>
</dbReference>
<dbReference type="Gene3D" id="1.25.40.1030">
    <property type="match status" value="1"/>
</dbReference>
<evidence type="ECO:0000256" key="3">
    <source>
        <dbReference type="ARBA" id="ARBA00022448"/>
    </source>
</evidence>
<evidence type="ECO:0000256" key="6">
    <source>
        <dbReference type="SAM" id="MobiDB-lite"/>
    </source>
</evidence>
<reference evidence="8" key="1">
    <citation type="submission" date="2021-09" db="EMBL/GenBank/DDBJ databases">
        <authorList>
            <person name="Martin H S."/>
        </authorList>
    </citation>
    <scope>NUCLEOTIDE SEQUENCE</scope>
</reference>